<accession>A0A3M0Z3U7</accession>
<keyword evidence="1" id="KW-0812">Transmembrane</keyword>
<gene>
    <name evidence="2" type="ORF">D6810_00455</name>
</gene>
<dbReference type="EMBL" id="RFKV01000015">
    <property type="protein sequence ID" value="RMD77645.1"/>
    <property type="molecule type" value="Genomic_DNA"/>
</dbReference>
<dbReference type="AlphaFoldDB" id="A0A3M0Z3U7"/>
<sequence length="422" mass="48752">MRNNKNKKRNLKKIKRGVRFWFRLSLRVIQSAPILRKVFSYWTFTRKSLIFSPVLRIVIHNGKVKSFFQAFFPFLLVLITFSFIIRFYVSYSVFQASENLTISTSLIHSNGKTSYSGLGKDTLFIISDTDFTYPLLNNIQVTYASIHVFNDDDDDARVNIPLPPTLLLDDANKVTVGNYFGTKYVSLNEIDFSKELSNYARLISDLLGIHFDNIVIIASEDFRDCANKTLSELIDCNRELIKSKFSLFKNFFESFLFFLRHDFMSYFKFIRSNLNLGDTAKLVINFTNDTYLNQIFSVYKEVGNGFTFLDKAEYIKLISPMLTDSAVKNEQALIEVYNASQHKGIATLNAFYLQLRGLNIVRVGNYNRQNKNFIFLKGQEDLDRFKSTLDLLHNYFGGEYEIKTEGLRLNSIGDIVVIIGSL</sequence>
<dbReference type="Proteomes" id="UP000269410">
    <property type="component" value="Unassembled WGS sequence"/>
</dbReference>
<protein>
    <submittedName>
        <fullName evidence="2">Uncharacterized protein</fullName>
    </submittedName>
</protein>
<evidence type="ECO:0000313" key="3">
    <source>
        <dbReference type="Proteomes" id="UP000269410"/>
    </source>
</evidence>
<comment type="caution">
    <text evidence="2">The sequence shown here is derived from an EMBL/GenBank/DDBJ whole genome shotgun (WGS) entry which is preliminary data.</text>
</comment>
<reference evidence="2 3" key="1">
    <citation type="submission" date="2018-10" db="EMBL/GenBank/DDBJ databases">
        <title>Thermophilic Lithotrophy and Phototrophy in an Intertidal, Iron-rich, Geothermal Spring.</title>
        <authorList>
            <person name="Ward L.M."/>
            <person name="Idei A."/>
            <person name="Nakagawa M."/>
            <person name="Ueno Y."/>
            <person name="Fischer W."/>
            <person name="Mcglynn S.E."/>
        </authorList>
    </citation>
    <scope>NUCLEOTIDE SEQUENCE [LARGE SCALE GENOMIC DNA]</scope>
    <source>
        <strain evidence="2">J137</strain>
    </source>
</reference>
<evidence type="ECO:0000256" key="1">
    <source>
        <dbReference type="SAM" id="Phobius"/>
    </source>
</evidence>
<keyword evidence="1" id="KW-1133">Transmembrane helix</keyword>
<feature type="transmembrane region" description="Helical" evidence="1">
    <location>
        <begin position="70"/>
        <end position="89"/>
    </location>
</feature>
<keyword evidence="1" id="KW-0472">Membrane</keyword>
<proteinExistence type="predicted"/>
<name>A0A3M0Z3U7_9BACT</name>
<evidence type="ECO:0000313" key="2">
    <source>
        <dbReference type="EMBL" id="RMD77645.1"/>
    </source>
</evidence>
<organism evidence="2 3">
    <name type="scientific">Candidatus Dojkabacteria bacterium</name>
    <dbReference type="NCBI Taxonomy" id="2099670"/>
    <lineage>
        <taxon>Bacteria</taxon>
        <taxon>Candidatus Dojkabacteria</taxon>
    </lineage>
</organism>